<feature type="domain" description="Beta-lactamase-like ARB-00930-like C-terminal" evidence="4">
    <location>
        <begin position="465"/>
        <end position="621"/>
    </location>
</feature>
<sequence>MYRRLCGVLCLASSLLAPISRAQLSPNCPILGPVFPAPVNVLQESTVVPEALRTFQHALEKAIDEDTELWSNSTSFYLSVFSRDSQLINYAYEAPNIGDALTSGTLDKDTLFRIASVSKLVTIYAALVEVGLERMNDPITKWVPELSLVPNRNSDTIVQVKWEEITLGALASHMAGITRDVSLFDSAVGVNKTIAELVALPLLPDEEIPTCGTDSRLPGPCSREEFFSVLQNLYPVTPSFHTPIYSNVAFQVLEYALEAMANKPFNEIVQSSVLDPLGMNRTFLQPPQSPENAIIPESEESSWWDVETGGGTAFGGMFSTPSDLTALGRSILISELLSAPETRRWLKPVSHTSDLQVSVGMPWEIRRALIPISPSPSPSRSRSRTTTTTTTSTTTSKNLRISDLYTKNGNLGAWTTLLGLSPDHGLGFALLLSSPTALASQRFAAMGTIGDLFADMLVPAFEAAAREQAAVNFGGVYASEEKEEEAEMVMSLTIAVEDGRPGLGVYNWTTADGKDVLYLYSGIAKPSLRLYPMTGVSSGAGKVLFRGVYEEEEDDLGGATTNGCSSSESGKIFSGGCLSWGGVGSPTYGNVGFDEFVIAVDGRGRAVSVTPRVSRQTLSRVQ</sequence>
<feature type="signal peptide" evidence="2">
    <location>
        <begin position="1"/>
        <end position="22"/>
    </location>
</feature>
<dbReference type="SUPFAM" id="SSF56601">
    <property type="entry name" value="beta-lactamase/transpeptidase-like"/>
    <property type="match status" value="1"/>
</dbReference>
<evidence type="ECO:0000313" key="6">
    <source>
        <dbReference type="Proteomes" id="UP000012174"/>
    </source>
</evidence>
<accession>M7SII1</accession>
<dbReference type="InterPro" id="IPR058664">
    <property type="entry name" value="ARB_00930-like_C"/>
</dbReference>
<dbReference type="OrthoDB" id="10250282at2759"/>
<protein>
    <submittedName>
        <fullName evidence="5">Uncharacterized protein</fullName>
    </submittedName>
</protein>
<evidence type="ECO:0000313" key="5">
    <source>
        <dbReference type="EMBL" id="EMR63987.1"/>
    </source>
</evidence>
<feature type="chain" id="PRO_5004084655" evidence="2">
    <location>
        <begin position="23"/>
        <end position="622"/>
    </location>
</feature>
<dbReference type="eggNOG" id="ENOG502SJKK">
    <property type="taxonomic scope" value="Eukaryota"/>
</dbReference>
<feature type="region of interest" description="Disordered" evidence="1">
    <location>
        <begin position="371"/>
        <end position="396"/>
    </location>
</feature>
<reference evidence="6" key="1">
    <citation type="journal article" date="2013" name="Genome Announc.">
        <title>Draft genome sequence of the grapevine dieback fungus Eutypa lata UCR-EL1.</title>
        <authorList>
            <person name="Blanco-Ulate B."/>
            <person name="Rolshausen P.E."/>
            <person name="Cantu D."/>
        </authorList>
    </citation>
    <scope>NUCLEOTIDE SEQUENCE [LARGE SCALE GENOMIC DNA]</scope>
    <source>
        <strain evidence="6">UCR-EL1</strain>
    </source>
</reference>
<dbReference type="EMBL" id="KB707128">
    <property type="protein sequence ID" value="EMR63987.1"/>
    <property type="molecule type" value="Genomic_DNA"/>
</dbReference>
<dbReference type="InterPro" id="IPR051478">
    <property type="entry name" value="Beta-lactamase-like_AB/R"/>
</dbReference>
<dbReference type="Gene3D" id="3.40.710.10">
    <property type="entry name" value="DD-peptidase/beta-lactamase superfamily"/>
    <property type="match status" value="1"/>
</dbReference>
<keyword evidence="2" id="KW-0732">Signal</keyword>
<dbReference type="PANTHER" id="PTHR22935">
    <property type="entry name" value="PENICILLIN-BINDING PROTEIN"/>
    <property type="match status" value="1"/>
</dbReference>
<dbReference type="Pfam" id="PF26335">
    <property type="entry name" value="ARB_00930_C"/>
    <property type="match status" value="1"/>
</dbReference>
<dbReference type="HOGENOM" id="CLU_019706_0_0_1"/>
<dbReference type="PANTHER" id="PTHR22935:SF97">
    <property type="entry name" value="BETA-LACTAMASE-RELATED DOMAIN-CONTAINING PROTEIN"/>
    <property type="match status" value="1"/>
</dbReference>
<proteinExistence type="predicted"/>
<name>M7SII1_EUTLA</name>
<dbReference type="InterPro" id="IPR001466">
    <property type="entry name" value="Beta-lactam-related"/>
</dbReference>
<evidence type="ECO:0000256" key="2">
    <source>
        <dbReference type="SAM" id="SignalP"/>
    </source>
</evidence>
<dbReference type="AlphaFoldDB" id="M7SII1"/>
<dbReference type="KEGG" id="ela:UCREL1_9051"/>
<evidence type="ECO:0000256" key="1">
    <source>
        <dbReference type="SAM" id="MobiDB-lite"/>
    </source>
</evidence>
<gene>
    <name evidence="5" type="ORF">UCREL1_9051</name>
</gene>
<evidence type="ECO:0000259" key="4">
    <source>
        <dbReference type="Pfam" id="PF26335"/>
    </source>
</evidence>
<keyword evidence="6" id="KW-1185">Reference proteome</keyword>
<dbReference type="Pfam" id="PF00144">
    <property type="entry name" value="Beta-lactamase"/>
    <property type="match status" value="1"/>
</dbReference>
<dbReference type="InterPro" id="IPR012338">
    <property type="entry name" value="Beta-lactam/transpept-like"/>
</dbReference>
<feature type="compositionally biased region" description="Low complexity" evidence="1">
    <location>
        <begin position="378"/>
        <end position="396"/>
    </location>
</feature>
<feature type="domain" description="Beta-lactamase-related" evidence="3">
    <location>
        <begin position="102"/>
        <end position="437"/>
    </location>
</feature>
<dbReference type="Proteomes" id="UP000012174">
    <property type="component" value="Unassembled WGS sequence"/>
</dbReference>
<dbReference type="OMA" id="ISKLWTM"/>
<evidence type="ECO:0000259" key="3">
    <source>
        <dbReference type="Pfam" id="PF00144"/>
    </source>
</evidence>
<organism evidence="5 6">
    <name type="scientific">Eutypa lata (strain UCR-EL1)</name>
    <name type="common">Grapevine dieback disease fungus</name>
    <name type="synonym">Eutypa armeniacae</name>
    <dbReference type="NCBI Taxonomy" id="1287681"/>
    <lineage>
        <taxon>Eukaryota</taxon>
        <taxon>Fungi</taxon>
        <taxon>Dikarya</taxon>
        <taxon>Ascomycota</taxon>
        <taxon>Pezizomycotina</taxon>
        <taxon>Sordariomycetes</taxon>
        <taxon>Xylariomycetidae</taxon>
        <taxon>Xylariales</taxon>
        <taxon>Diatrypaceae</taxon>
        <taxon>Eutypa</taxon>
    </lineage>
</organism>